<feature type="region of interest" description="Disordered" evidence="5">
    <location>
        <begin position="624"/>
        <end position="648"/>
    </location>
</feature>
<organism evidence="7 8">
    <name type="scientific">Sinocyclocheilus rhinocerous</name>
    <dbReference type="NCBI Taxonomy" id="307959"/>
    <lineage>
        <taxon>Eukaryota</taxon>
        <taxon>Metazoa</taxon>
        <taxon>Chordata</taxon>
        <taxon>Craniata</taxon>
        <taxon>Vertebrata</taxon>
        <taxon>Euteleostomi</taxon>
        <taxon>Actinopterygii</taxon>
        <taxon>Neopterygii</taxon>
        <taxon>Teleostei</taxon>
        <taxon>Ostariophysi</taxon>
        <taxon>Cypriniformes</taxon>
        <taxon>Cyprinidae</taxon>
        <taxon>Cyprininae</taxon>
        <taxon>Sinocyclocheilus</taxon>
    </lineage>
</organism>
<name>A0A673KJJ9_9TELE</name>
<keyword evidence="4" id="KW-0694">RNA-binding</keyword>
<evidence type="ECO:0000313" key="8">
    <source>
        <dbReference type="Proteomes" id="UP000472270"/>
    </source>
</evidence>
<proteinExistence type="inferred from homology"/>
<evidence type="ECO:0000313" key="7">
    <source>
        <dbReference type="Ensembl" id="ENSSRHP00000064786.1"/>
    </source>
</evidence>
<protein>
    <recommendedName>
        <fullName evidence="4">Clustered mitochondria protein homolog</fullName>
    </recommendedName>
</protein>
<dbReference type="SUPFAM" id="SSF103107">
    <property type="entry name" value="Hypothetical protein c14orf129, hspc210"/>
    <property type="match status" value="1"/>
</dbReference>
<dbReference type="Ensembl" id="ENSSRHT00000066574.1">
    <property type="protein sequence ID" value="ENSSRHP00000064786.1"/>
    <property type="gene ID" value="ENSSRHG00000030317.1"/>
</dbReference>
<evidence type="ECO:0000259" key="6">
    <source>
        <dbReference type="PROSITE" id="PS51823"/>
    </source>
</evidence>
<dbReference type="GO" id="GO:0007005">
    <property type="term" value="P:mitochondrion organization"/>
    <property type="evidence" value="ECO:0007669"/>
    <property type="project" value="UniProtKB-UniRule"/>
</dbReference>
<dbReference type="PANTHER" id="PTHR12601">
    <property type="entry name" value="EUKARYOTIC TRANSLATION INITIATION FACTOR 3 SUBUNIT EIF-3"/>
    <property type="match status" value="1"/>
</dbReference>
<dbReference type="Proteomes" id="UP000472270">
    <property type="component" value="Unassembled WGS sequence"/>
</dbReference>
<evidence type="ECO:0000256" key="2">
    <source>
        <dbReference type="ARBA" id="ARBA00022737"/>
    </source>
</evidence>
<dbReference type="AlphaFoldDB" id="A0A673KJJ9"/>
<keyword evidence="8" id="KW-1185">Reference proteome</keyword>
<dbReference type="Pfam" id="PF13424">
    <property type="entry name" value="TPR_12"/>
    <property type="match status" value="2"/>
</dbReference>
<comment type="subcellular location">
    <subcellularLocation>
        <location evidence="4">Cytoplasm</location>
    </subcellularLocation>
    <subcellularLocation>
        <location evidence="4">Cytoplasmic granule</location>
    </subcellularLocation>
</comment>
<dbReference type="InterPro" id="IPR011990">
    <property type="entry name" value="TPR-like_helical_dom_sf"/>
</dbReference>
<reference evidence="7" key="2">
    <citation type="submission" date="2025-09" db="UniProtKB">
        <authorList>
            <consortium name="Ensembl"/>
        </authorList>
    </citation>
    <scope>IDENTIFICATION</scope>
</reference>
<accession>A0A673KJJ9</accession>
<dbReference type="PROSITE" id="PS51823">
    <property type="entry name" value="CLU"/>
    <property type="match status" value="1"/>
</dbReference>
<dbReference type="InterPro" id="IPR025697">
    <property type="entry name" value="CLU_dom"/>
</dbReference>
<evidence type="ECO:0000256" key="4">
    <source>
        <dbReference type="HAMAP-Rule" id="MF_03013"/>
    </source>
</evidence>
<dbReference type="Pfam" id="PF13236">
    <property type="entry name" value="CLU"/>
    <property type="match status" value="1"/>
</dbReference>
<evidence type="ECO:0000256" key="3">
    <source>
        <dbReference type="ARBA" id="ARBA00022803"/>
    </source>
</evidence>
<dbReference type="GO" id="GO:0003729">
    <property type="term" value="F:mRNA binding"/>
    <property type="evidence" value="ECO:0007669"/>
    <property type="project" value="TreeGrafter"/>
</dbReference>
<dbReference type="Gene3D" id="1.25.40.10">
    <property type="entry name" value="Tetratricopeptide repeat domain"/>
    <property type="match status" value="1"/>
</dbReference>
<dbReference type="HAMAP" id="MF_03013">
    <property type="entry name" value="CLU"/>
    <property type="match status" value="1"/>
</dbReference>
<gene>
    <name evidence="7" type="primary">LOC107743723</name>
</gene>
<evidence type="ECO:0000256" key="5">
    <source>
        <dbReference type="SAM" id="MobiDB-lite"/>
    </source>
</evidence>
<dbReference type="FunFam" id="3.30.2280.10:FF:000001">
    <property type="entry name" value="Clustered mitochondria (CluA/CLU1) homolog"/>
    <property type="match status" value="1"/>
</dbReference>
<feature type="compositionally biased region" description="Basic and acidic residues" evidence="5">
    <location>
        <begin position="22"/>
        <end position="36"/>
    </location>
</feature>
<dbReference type="GO" id="GO:0005737">
    <property type="term" value="C:cytoplasm"/>
    <property type="evidence" value="ECO:0007669"/>
    <property type="project" value="UniProtKB-SubCell"/>
</dbReference>
<dbReference type="Pfam" id="PF12807">
    <property type="entry name" value="eIF3_p135"/>
    <property type="match status" value="1"/>
</dbReference>
<dbReference type="InterPro" id="IPR033646">
    <property type="entry name" value="CLU-central"/>
</dbReference>
<evidence type="ECO:0000256" key="1">
    <source>
        <dbReference type="ARBA" id="ARBA00022490"/>
    </source>
</evidence>
<feature type="region of interest" description="Disordered" evidence="5">
    <location>
        <begin position="14"/>
        <end position="45"/>
    </location>
</feature>
<keyword evidence="1 4" id="KW-0963">Cytoplasm</keyword>
<comment type="similarity">
    <text evidence="4">Belongs to the CLU family.</text>
</comment>
<keyword evidence="3" id="KW-0802">TPR repeat</keyword>
<sequence length="1248" mass="141058">MVTFFFVPTGHRGDTAVMNGDAGHDQAEEADSKQDSNADADPAEDANEQEVIVIQDTGFTVKIQAPGTEPFDLQVSPQEMVQEIHQVLMDREDTCHRTCFSLQLDGNVLDNFAELKSIEGLQEALHSCLHRWRPWRSVTGRLRVFNDLFVLTFADTGKRKKKGNELEQIDCTPPEHILPGSKERPLVPLQPQNKDWKPMQCLKVLTMSGWNPPPGNRKMHGDLMYLYIVTVEDRHVSITASTRGFYLNQSTTYVFNPKPANPSFLSHSLVELLSQIGAAFKKNFTALQKKRVQRNPFERIATPFQVYSWTAPQIDHAMDCVRAEDAYTSRLGYEEHIPGQTRDWNEELQTTRELSRKNLPERLLRERAIFKVHSDFAGAATRGAMAVIDGNVMAINPGEETRMQMFIWNNIFFSLGFDVRDHYRELGGDAAAHAAPTNDLNGVRAYSAVDVEGLYTLGTVVVDYRGYRVTAQSIIPGILEREQEQSVIYGSIDFGKTVVSHPKYLELLEKTSRPLKVQHHAVLNEKDTAVELCSSVECKGIIGNDSRHYILDLLRTFPPDLNYLPVEGEELAPESQKLVFPRQHRHRLACLRQELIEAFVEHRYLLFMKMAALQLMQQKANKDKTAALHDTSTADAESESKPQALEASEKVPDAGMHFNILWNIFTDPKSREVVLNACKAVGSISNTSFDIRFNPDIFSPGVRFPDDSTEDIQKQKQLLKDAAAFLVSFQAPSFVKDCLDHSSLPMDGATMTEALHQRGINMRYLGTVLEFVDNMPAKAQLEHIYRIGISELITRCAKHIFKTYLQGVELSALSAAVSHFLNCLLSSFPDAVAHLPADELVSRRKSRKRRNRVPGGGDNTAWASLTPSELWKNINSEAQSYYHFNLQCESVDQAVEKYGLQKITLLREISIKTGIQILIKEYNFDSRHKPAFTEEDILNIFPVVKHVNPKASDAFHFFQSGQAKVQQGFLKEGCELINEALNLFNNVYGAMHVEICACLRLLARLNYIMGDHPEALSNQQKAVLMSERVLGIEHPNTVQEYMHLALYCFANGQLSTALKLLYRARYLMLVVCAEDHPEMALLDSNIGLVLHGVMEYDLSLRFLENALAINSKYHGPRSLKVALSHHLVARVYESKAEFRSALQHEKEGYTRYKNQVGEAHEKTKESSEYLKYLTQQAVALQRTMNEIYKNGSNASIMPLKFTAPSMASVLEQLNIINGIIFIPLSLTRTMYCWLLLQTYPVTYFASGD</sequence>
<dbReference type="FunFam" id="1.25.40.10:FF:000088">
    <property type="entry name" value="Clustered mitochondria (CluA/CLU1) homolog"/>
    <property type="match status" value="1"/>
</dbReference>
<dbReference type="GO" id="GO:0048312">
    <property type="term" value="P:intracellular distribution of mitochondria"/>
    <property type="evidence" value="ECO:0007669"/>
    <property type="project" value="TreeGrafter"/>
</dbReference>
<dbReference type="InterPro" id="IPR027523">
    <property type="entry name" value="CLU_prot"/>
</dbReference>
<dbReference type="PANTHER" id="PTHR12601:SF10">
    <property type="entry name" value="CLUSTERED MITOCHONDRIA PROTEIN HOMOLOG"/>
    <property type="match status" value="1"/>
</dbReference>
<keyword evidence="2" id="KW-0677">Repeat</keyword>
<feature type="domain" description="Clu" evidence="6">
    <location>
        <begin position="322"/>
        <end position="564"/>
    </location>
</feature>
<dbReference type="SUPFAM" id="SSF48452">
    <property type="entry name" value="TPR-like"/>
    <property type="match status" value="2"/>
</dbReference>
<reference evidence="7" key="1">
    <citation type="submission" date="2025-08" db="UniProtKB">
        <authorList>
            <consortium name="Ensembl"/>
        </authorList>
    </citation>
    <scope>IDENTIFICATION</scope>
</reference>
<dbReference type="CDD" id="cd15466">
    <property type="entry name" value="CLU-central"/>
    <property type="match status" value="1"/>
</dbReference>
<comment type="function">
    <text evidence="4">mRNA-binding protein involved in proper cytoplasmic distribution of mitochondria. Specifically binds mRNAs of nuclear-encoded mitochondrial proteins in the cytoplasm and regulates transport or translation of these transcripts close to mitochondria, playing a role in mitochondrial biogenesis.</text>
</comment>
<dbReference type="InterPro" id="IPR023231">
    <property type="entry name" value="GSKIP_dom_sf"/>
</dbReference>